<evidence type="ECO:0000313" key="4">
    <source>
        <dbReference type="EMBL" id="MEB3039982.1"/>
    </source>
</evidence>
<proteinExistence type="inferred from homology"/>
<dbReference type="OrthoDB" id="9811910at2"/>
<keyword evidence="1 2" id="KW-0690">Ribosome biogenesis</keyword>
<reference evidence="4 6" key="3">
    <citation type="submission" date="2023-12" db="EMBL/GenBank/DDBJ databases">
        <title>Genomic sequences of Capnocytophaga and Parvimonas strains.</title>
        <authorList>
            <person name="Watt R.M."/>
            <person name="Wang M."/>
            <person name="Yang T."/>
            <person name="Tong W.M."/>
        </authorList>
    </citation>
    <scope>NUCLEOTIDE SEQUENCE [LARGE SCALE GENOMIC DNA]</scope>
    <source>
        <strain evidence="4 6">CCUG 13156</strain>
    </source>
</reference>
<dbReference type="GO" id="GO:0005829">
    <property type="term" value="C:cytosol"/>
    <property type="evidence" value="ECO:0007669"/>
    <property type="project" value="TreeGrafter"/>
</dbReference>
<dbReference type="EMBL" id="CP022386">
    <property type="protein sequence ID" value="ATA85771.1"/>
    <property type="molecule type" value="Genomic_DNA"/>
</dbReference>
<gene>
    <name evidence="2 3" type="primary">rbfA</name>
    <name evidence="3" type="ORF">CGC50_00520</name>
    <name evidence="4" type="ORF">VJJ49_04645</name>
</gene>
<dbReference type="EMBL" id="JAYKBV010000005">
    <property type="protein sequence ID" value="MEB3039982.1"/>
    <property type="molecule type" value="Genomic_DNA"/>
</dbReference>
<dbReference type="InterPro" id="IPR023799">
    <property type="entry name" value="RbfA_dom_sf"/>
</dbReference>
<comment type="function">
    <text evidence="2">One of several proteins that assist in the late maturation steps of the functional core of the 30S ribosomal subunit. Associates with free 30S ribosomal subunits (but not with 30S subunits that are part of 70S ribosomes or polysomes). Required for efficient processing of 16S rRNA. May interact with the 5'-terminal helix region of 16S rRNA.</text>
</comment>
<dbReference type="SUPFAM" id="SSF89919">
    <property type="entry name" value="Ribosome-binding factor A, RbfA"/>
    <property type="match status" value="1"/>
</dbReference>
<dbReference type="Gene3D" id="3.30.300.20">
    <property type="match status" value="1"/>
</dbReference>
<protein>
    <recommendedName>
        <fullName evidence="2">Ribosome-binding factor A</fullName>
    </recommendedName>
</protein>
<dbReference type="InterPro" id="IPR015946">
    <property type="entry name" value="KH_dom-like_a/b"/>
</dbReference>
<dbReference type="AlphaFoldDB" id="A0A250FL49"/>
<keyword evidence="6" id="KW-1185">Reference proteome</keyword>
<accession>A0A250FL49</accession>
<dbReference type="InterPro" id="IPR000238">
    <property type="entry name" value="RbfA"/>
</dbReference>
<dbReference type="RefSeq" id="WP_002670299.1">
    <property type="nucleotide sequence ID" value="NZ_CAJPPZ010000091.1"/>
</dbReference>
<dbReference type="OMA" id="HQLRRMP"/>
<comment type="subcellular location">
    <subcellularLocation>
        <location evidence="2">Cytoplasm</location>
    </subcellularLocation>
</comment>
<dbReference type="GO" id="GO:0043024">
    <property type="term" value="F:ribosomal small subunit binding"/>
    <property type="evidence" value="ECO:0007669"/>
    <property type="project" value="TreeGrafter"/>
</dbReference>
<reference evidence="5" key="2">
    <citation type="submission" date="2017-06" db="EMBL/GenBank/DDBJ databases">
        <title>Capnocytophaga spp. assemblies.</title>
        <authorList>
            <person name="Gulvik C.A."/>
        </authorList>
    </citation>
    <scope>NUCLEOTIDE SEQUENCE [LARGE SCALE GENOMIC DNA]</scope>
    <source>
        <strain evidence="5">H1496</strain>
    </source>
</reference>
<evidence type="ECO:0000313" key="5">
    <source>
        <dbReference type="Proteomes" id="UP000217250"/>
    </source>
</evidence>
<evidence type="ECO:0000256" key="1">
    <source>
        <dbReference type="ARBA" id="ARBA00022517"/>
    </source>
</evidence>
<evidence type="ECO:0000313" key="3">
    <source>
        <dbReference type="EMBL" id="ATA85771.1"/>
    </source>
</evidence>
<dbReference type="Pfam" id="PF02033">
    <property type="entry name" value="RBFA"/>
    <property type="match status" value="1"/>
</dbReference>
<evidence type="ECO:0000313" key="6">
    <source>
        <dbReference type="Proteomes" id="UP001324270"/>
    </source>
</evidence>
<keyword evidence="2" id="KW-0963">Cytoplasm</keyword>
<comment type="similarity">
    <text evidence="2">Belongs to the RbfA family.</text>
</comment>
<dbReference type="GO" id="GO:0030490">
    <property type="term" value="P:maturation of SSU-rRNA"/>
    <property type="evidence" value="ECO:0007669"/>
    <property type="project" value="UniProtKB-UniRule"/>
</dbReference>
<dbReference type="PANTHER" id="PTHR33515:SF1">
    <property type="entry name" value="RIBOSOME-BINDING FACTOR A, CHLOROPLASTIC-RELATED"/>
    <property type="match status" value="1"/>
</dbReference>
<dbReference type="Proteomes" id="UP001324270">
    <property type="component" value="Unassembled WGS sequence"/>
</dbReference>
<dbReference type="HAMAP" id="MF_00003">
    <property type="entry name" value="RbfA"/>
    <property type="match status" value="1"/>
</dbReference>
<sequence>METNRQKKIAGLLQQDLGDILGRAVQNGGLTNLILSVTKVAITVDLTLAKVYISVFPSEQGKEILKAIQSNSFQIKHEVAQRVRHQLRKMPDLSFFLDDSLEYLSQIEHSLKGEENPIENPELLIKRKKS</sequence>
<dbReference type="PANTHER" id="PTHR33515">
    <property type="entry name" value="RIBOSOME-BINDING FACTOR A, CHLOROPLASTIC-RELATED"/>
    <property type="match status" value="1"/>
</dbReference>
<dbReference type="NCBIfam" id="TIGR00082">
    <property type="entry name" value="rbfA"/>
    <property type="match status" value="1"/>
</dbReference>
<evidence type="ECO:0000256" key="2">
    <source>
        <dbReference type="HAMAP-Rule" id="MF_00003"/>
    </source>
</evidence>
<dbReference type="Proteomes" id="UP000217250">
    <property type="component" value="Chromosome"/>
</dbReference>
<reference evidence="3" key="1">
    <citation type="journal article" date="2017" name="Genome Announc.">
        <title>Twelve Complete Reference Genomes of Clinical Isolates in the Capnocytophaga Genus.</title>
        <authorList>
            <person name="Villarma A."/>
            <person name="Gulvik C.A."/>
            <person name="Rowe L.A."/>
            <person name="Sheth M."/>
            <person name="Juieng P."/>
            <person name="Nicholson A.C."/>
            <person name="Loparev V.N."/>
            <person name="McQuiston J.R."/>
        </authorList>
    </citation>
    <scope>NUCLEOTIDE SEQUENCE</scope>
    <source>
        <strain evidence="3">H1496</strain>
    </source>
</reference>
<comment type="subunit">
    <text evidence="2">Monomer. Binds 30S ribosomal subunits, but not 50S ribosomal subunits or 70S ribosomes.</text>
</comment>
<organism evidence="3 5">
    <name type="scientific">Capnocytophaga gingivalis</name>
    <dbReference type="NCBI Taxonomy" id="1017"/>
    <lineage>
        <taxon>Bacteria</taxon>
        <taxon>Pseudomonadati</taxon>
        <taxon>Bacteroidota</taxon>
        <taxon>Flavobacteriia</taxon>
        <taxon>Flavobacteriales</taxon>
        <taxon>Flavobacteriaceae</taxon>
        <taxon>Capnocytophaga</taxon>
    </lineage>
</organism>
<name>A0A250FL49_9FLAO</name>
<dbReference type="KEGG" id="cgh:CGC50_00520"/>
<dbReference type="GeneID" id="84807050"/>